<reference evidence="2" key="1">
    <citation type="submission" date="2022-07" db="EMBL/GenBank/DDBJ databases">
        <title>Complete Genome Sequence of the Radioresistant Bacterium Deinococcus aetherius ST0316, Isolated from the Air Dust collected in Lower Stratosphere above Japan.</title>
        <authorList>
            <person name="Satoh K."/>
            <person name="Hagiwara K."/>
            <person name="Katsumata K."/>
            <person name="Kubo A."/>
            <person name="Yokobori S."/>
            <person name="Yamagishi A."/>
            <person name="Oono Y."/>
            <person name="Narumi I."/>
        </authorList>
    </citation>
    <scope>NUCLEOTIDE SEQUENCE</scope>
    <source>
        <strain evidence="2">ST0316</strain>
    </source>
</reference>
<proteinExistence type="predicted"/>
<feature type="region of interest" description="Disordered" evidence="1">
    <location>
        <begin position="1"/>
        <end position="24"/>
    </location>
</feature>
<keyword evidence="3" id="KW-1185">Reference proteome</keyword>
<evidence type="ECO:0000313" key="2">
    <source>
        <dbReference type="EMBL" id="BDP42134.1"/>
    </source>
</evidence>
<accession>A0ABM8AED5</accession>
<dbReference type="RefSeq" id="WP_264774844.1">
    <property type="nucleotide sequence ID" value="NZ_AP026560.1"/>
</dbReference>
<name>A0ABM8AED5_9DEIO</name>
<protein>
    <submittedName>
        <fullName evidence="2">Uncharacterized protein</fullName>
    </submittedName>
</protein>
<gene>
    <name evidence="2" type="ORF">DAETH_21030</name>
</gene>
<evidence type="ECO:0000313" key="3">
    <source>
        <dbReference type="Proteomes" id="UP001064971"/>
    </source>
</evidence>
<sequence length="207" mass="23499">MSPHKSPRPKGPPPLNPPGFLATQDLKERGWTPRLIEKFLGEHDAKRENGLKMGRRRLPPVKLYREERVVEAERDESFLVAQARAADARERAERRRETRQAERAALLRSAAETYTPVIHPEPLRKGAVRLAREPHLSGLEATLTRLTGEIGKVTATEEATLRALLLDRLHGALAATYPWYPTPNAAKAKKAASREARPSDWREWEWD</sequence>
<dbReference type="Proteomes" id="UP001064971">
    <property type="component" value="Chromosome"/>
</dbReference>
<organism evidence="2 3">
    <name type="scientific">Deinococcus aetherius</name>
    <dbReference type="NCBI Taxonomy" id="200252"/>
    <lineage>
        <taxon>Bacteria</taxon>
        <taxon>Thermotogati</taxon>
        <taxon>Deinococcota</taxon>
        <taxon>Deinococci</taxon>
        <taxon>Deinococcales</taxon>
        <taxon>Deinococcaceae</taxon>
        <taxon>Deinococcus</taxon>
    </lineage>
</organism>
<evidence type="ECO:0000256" key="1">
    <source>
        <dbReference type="SAM" id="MobiDB-lite"/>
    </source>
</evidence>
<feature type="region of interest" description="Disordered" evidence="1">
    <location>
        <begin position="184"/>
        <end position="207"/>
    </location>
</feature>
<feature type="compositionally biased region" description="Basic and acidic residues" evidence="1">
    <location>
        <begin position="192"/>
        <end position="207"/>
    </location>
</feature>
<dbReference type="EMBL" id="AP026560">
    <property type="protein sequence ID" value="BDP42134.1"/>
    <property type="molecule type" value="Genomic_DNA"/>
</dbReference>